<reference evidence="1" key="2">
    <citation type="journal article" date="2020" name="Nat. Commun.">
        <title>Large-scale genome sequencing of mycorrhizal fungi provides insights into the early evolution of symbiotic traits.</title>
        <authorList>
            <person name="Miyauchi S."/>
            <person name="Kiss E."/>
            <person name="Kuo A."/>
            <person name="Drula E."/>
            <person name="Kohler A."/>
            <person name="Sanchez-Garcia M."/>
            <person name="Morin E."/>
            <person name="Andreopoulos B."/>
            <person name="Barry K.W."/>
            <person name="Bonito G."/>
            <person name="Buee M."/>
            <person name="Carver A."/>
            <person name="Chen C."/>
            <person name="Cichocki N."/>
            <person name="Clum A."/>
            <person name="Culley D."/>
            <person name="Crous P.W."/>
            <person name="Fauchery L."/>
            <person name="Girlanda M."/>
            <person name="Hayes R.D."/>
            <person name="Keri Z."/>
            <person name="LaButti K."/>
            <person name="Lipzen A."/>
            <person name="Lombard V."/>
            <person name="Magnuson J."/>
            <person name="Maillard F."/>
            <person name="Murat C."/>
            <person name="Nolan M."/>
            <person name="Ohm R.A."/>
            <person name="Pangilinan J."/>
            <person name="Pereira M.F."/>
            <person name="Perotto S."/>
            <person name="Peter M."/>
            <person name="Pfister S."/>
            <person name="Riley R."/>
            <person name="Sitrit Y."/>
            <person name="Stielow J.B."/>
            <person name="Szollosi G."/>
            <person name="Zifcakova L."/>
            <person name="Stursova M."/>
            <person name="Spatafora J.W."/>
            <person name="Tedersoo L."/>
            <person name="Vaario L.M."/>
            <person name="Yamada A."/>
            <person name="Yan M."/>
            <person name="Wang P."/>
            <person name="Xu J."/>
            <person name="Bruns T."/>
            <person name="Baldrian P."/>
            <person name="Vilgalys R."/>
            <person name="Dunand C."/>
            <person name="Henrissat B."/>
            <person name="Grigoriev I.V."/>
            <person name="Hibbett D."/>
            <person name="Nagy L.G."/>
            <person name="Martin F.M."/>
        </authorList>
    </citation>
    <scope>NUCLEOTIDE SEQUENCE</scope>
    <source>
        <strain evidence="1">P2</strain>
    </source>
</reference>
<sequence length="254" mass="27759">MSSCFLILNGFMVSRRDTDRPRPIRSPLGLDLTNFVMTGLRSSWYYPRFPSALYTDSIWVAAMSSFKSNVMRGAAAPMGSDLTLMDLLTVGLVDWEGANFAAERPLDSMRFAAAVGERLLTRLEVLEGTVTSHSNALQLQSSGLDSSINARVEDRRVLLAKNAALEREVEGLKGQVARLEGEFGVLLARVEALEWVTPSEYLSVEDLLRAGGGGEVESMDSGEAAELGLRSDFQALIDRPDPLDISAPLFPHSF</sequence>
<protein>
    <submittedName>
        <fullName evidence="1">Uncharacterized protein</fullName>
    </submittedName>
</protein>
<gene>
    <name evidence="1" type="ORF">BDM02DRAFT_3192999</name>
</gene>
<dbReference type="Proteomes" id="UP000886501">
    <property type="component" value="Unassembled WGS sequence"/>
</dbReference>
<keyword evidence="2" id="KW-1185">Reference proteome</keyword>
<organism evidence="1 2">
    <name type="scientific">Thelephora ganbajun</name>
    <name type="common">Ganba fungus</name>
    <dbReference type="NCBI Taxonomy" id="370292"/>
    <lineage>
        <taxon>Eukaryota</taxon>
        <taxon>Fungi</taxon>
        <taxon>Dikarya</taxon>
        <taxon>Basidiomycota</taxon>
        <taxon>Agaricomycotina</taxon>
        <taxon>Agaricomycetes</taxon>
        <taxon>Thelephorales</taxon>
        <taxon>Thelephoraceae</taxon>
        <taxon>Thelephora</taxon>
    </lineage>
</organism>
<name>A0ACB6YZS0_THEGA</name>
<evidence type="ECO:0000313" key="1">
    <source>
        <dbReference type="EMBL" id="KAF9642578.1"/>
    </source>
</evidence>
<reference evidence="1" key="1">
    <citation type="submission" date="2019-10" db="EMBL/GenBank/DDBJ databases">
        <authorList>
            <consortium name="DOE Joint Genome Institute"/>
            <person name="Kuo A."/>
            <person name="Miyauchi S."/>
            <person name="Kiss E."/>
            <person name="Drula E."/>
            <person name="Kohler A."/>
            <person name="Sanchez-Garcia M."/>
            <person name="Andreopoulos B."/>
            <person name="Barry K.W."/>
            <person name="Bonito G."/>
            <person name="Buee M."/>
            <person name="Carver A."/>
            <person name="Chen C."/>
            <person name="Cichocki N."/>
            <person name="Clum A."/>
            <person name="Culley D."/>
            <person name="Crous P.W."/>
            <person name="Fauchery L."/>
            <person name="Girlanda M."/>
            <person name="Hayes R."/>
            <person name="Keri Z."/>
            <person name="Labutti K."/>
            <person name="Lipzen A."/>
            <person name="Lombard V."/>
            <person name="Magnuson J."/>
            <person name="Maillard F."/>
            <person name="Morin E."/>
            <person name="Murat C."/>
            <person name="Nolan M."/>
            <person name="Ohm R."/>
            <person name="Pangilinan J."/>
            <person name="Pereira M."/>
            <person name="Perotto S."/>
            <person name="Peter M."/>
            <person name="Riley R."/>
            <person name="Sitrit Y."/>
            <person name="Stielow B."/>
            <person name="Szollosi G."/>
            <person name="Zifcakova L."/>
            <person name="Stursova M."/>
            <person name="Spatafora J.W."/>
            <person name="Tedersoo L."/>
            <person name="Vaario L.-M."/>
            <person name="Yamada A."/>
            <person name="Yan M."/>
            <person name="Wang P."/>
            <person name="Xu J."/>
            <person name="Bruns T."/>
            <person name="Baldrian P."/>
            <person name="Vilgalys R."/>
            <person name="Henrissat B."/>
            <person name="Grigoriev I.V."/>
            <person name="Hibbett D."/>
            <person name="Nagy L.G."/>
            <person name="Martin F.M."/>
        </authorList>
    </citation>
    <scope>NUCLEOTIDE SEQUENCE</scope>
    <source>
        <strain evidence="1">P2</strain>
    </source>
</reference>
<evidence type="ECO:0000313" key="2">
    <source>
        <dbReference type="Proteomes" id="UP000886501"/>
    </source>
</evidence>
<proteinExistence type="predicted"/>
<comment type="caution">
    <text evidence="1">The sequence shown here is derived from an EMBL/GenBank/DDBJ whole genome shotgun (WGS) entry which is preliminary data.</text>
</comment>
<accession>A0ACB6YZS0</accession>
<dbReference type="EMBL" id="MU118417">
    <property type="protein sequence ID" value="KAF9642578.1"/>
    <property type="molecule type" value="Genomic_DNA"/>
</dbReference>